<dbReference type="Pfam" id="PF05025">
    <property type="entry name" value="RbsD_FucU"/>
    <property type="match status" value="1"/>
</dbReference>
<comment type="catalytic activity">
    <reaction evidence="3">
        <text>alpha-L-fucose = beta-L-fucose</text>
        <dbReference type="Rhea" id="RHEA:25580"/>
        <dbReference type="ChEBI" id="CHEBI:42548"/>
        <dbReference type="ChEBI" id="CHEBI:42589"/>
        <dbReference type="EC" id="5.1.3.29"/>
    </reaction>
</comment>
<proteinExistence type="predicted"/>
<dbReference type="EMBL" id="JBHTLK010000197">
    <property type="protein sequence ID" value="MFD1150954.1"/>
    <property type="molecule type" value="Genomic_DNA"/>
</dbReference>
<dbReference type="SUPFAM" id="SSF102546">
    <property type="entry name" value="RbsD-like"/>
    <property type="match status" value="1"/>
</dbReference>
<name>A0ABW3R1L5_9PSEU</name>
<dbReference type="Proteomes" id="UP001597168">
    <property type="component" value="Unassembled WGS sequence"/>
</dbReference>
<protein>
    <submittedName>
        <fullName evidence="4">RbsD/FucU family protein</fullName>
    </submittedName>
</protein>
<organism evidence="4 5">
    <name type="scientific">Saccharothrix hoggarensis</name>
    <dbReference type="NCBI Taxonomy" id="913853"/>
    <lineage>
        <taxon>Bacteria</taxon>
        <taxon>Bacillati</taxon>
        <taxon>Actinomycetota</taxon>
        <taxon>Actinomycetes</taxon>
        <taxon>Pseudonocardiales</taxon>
        <taxon>Pseudonocardiaceae</taxon>
        <taxon>Saccharothrix</taxon>
    </lineage>
</organism>
<accession>A0ABW3R1L5</accession>
<evidence type="ECO:0000256" key="2">
    <source>
        <dbReference type="ARBA" id="ARBA00023235"/>
    </source>
</evidence>
<dbReference type="InterPro" id="IPR050443">
    <property type="entry name" value="RbsD/FucU_mutarotase"/>
</dbReference>
<comment type="caution">
    <text evidence="4">The sequence shown here is derived from an EMBL/GenBank/DDBJ whole genome shotgun (WGS) entry which is preliminary data.</text>
</comment>
<dbReference type="PANTHER" id="PTHR31690">
    <property type="entry name" value="FUCOSE MUTAROTASE"/>
    <property type="match status" value="1"/>
</dbReference>
<evidence type="ECO:0000313" key="4">
    <source>
        <dbReference type="EMBL" id="MFD1150954.1"/>
    </source>
</evidence>
<evidence type="ECO:0000256" key="3">
    <source>
        <dbReference type="ARBA" id="ARBA00036324"/>
    </source>
</evidence>
<dbReference type="InterPro" id="IPR007721">
    <property type="entry name" value="RbsD_FucU"/>
</dbReference>
<reference evidence="5" key="1">
    <citation type="journal article" date="2019" name="Int. J. Syst. Evol. Microbiol.">
        <title>The Global Catalogue of Microorganisms (GCM) 10K type strain sequencing project: providing services to taxonomists for standard genome sequencing and annotation.</title>
        <authorList>
            <consortium name="The Broad Institute Genomics Platform"/>
            <consortium name="The Broad Institute Genome Sequencing Center for Infectious Disease"/>
            <person name="Wu L."/>
            <person name="Ma J."/>
        </authorList>
    </citation>
    <scope>NUCLEOTIDE SEQUENCE [LARGE SCALE GENOMIC DNA]</scope>
    <source>
        <strain evidence="5">CCUG 60214</strain>
    </source>
</reference>
<keyword evidence="5" id="KW-1185">Reference proteome</keyword>
<dbReference type="RefSeq" id="WP_380727513.1">
    <property type="nucleotide sequence ID" value="NZ_JBHTLK010000197.1"/>
</dbReference>
<dbReference type="PANTHER" id="PTHR31690:SF4">
    <property type="entry name" value="FUCOSE MUTAROTASE"/>
    <property type="match status" value="1"/>
</dbReference>
<sequence length="139" mass="15064">MLRYPLLHPPLLSALATAGHGSKVLLADSNYAHRTNVHHRATLIHLNLRPGLVSIDDVLEPVLSAIPVEAVHTMRPDDLSTPAAWADYERLLGPDLPLQPLARHDFYATCRESDLAVCVATGDGRHYANLLLTVGAVAP</sequence>
<dbReference type="InterPro" id="IPR023750">
    <property type="entry name" value="RbsD-like_sf"/>
</dbReference>
<evidence type="ECO:0000256" key="1">
    <source>
        <dbReference type="ARBA" id="ARBA00000223"/>
    </source>
</evidence>
<gene>
    <name evidence="4" type="ORF">ACFQ3T_27825</name>
</gene>
<evidence type="ECO:0000313" key="5">
    <source>
        <dbReference type="Proteomes" id="UP001597168"/>
    </source>
</evidence>
<comment type="catalytic activity">
    <reaction evidence="1">
        <text>beta-D-ribopyranose = beta-D-ribofuranose</text>
        <dbReference type="Rhea" id="RHEA:25432"/>
        <dbReference type="ChEBI" id="CHEBI:27476"/>
        <dbReference type="ChEBI" id="CHEBI:47002"/>
        <dbReference type="EC" id="5.4.99.62"/>
    </reaction>
</comment>
<keyword evidence="2" id="KW-0413">Isomerase</keyword>
<dbReference type="Gene3D" id="3.40.1650.10">
    <property type="entry name" value="RbsD-like domain"/>
    <property type="match status" value="1"/>
</dbReference>